<evidence type="ECO:0000256" key="9">
    <source>
        <dbReference type="RuleBase" id="RU361187"/>
    </source>
</evidence>
<keyword evidence="2" id="KW-0858">Xylan degradation</keyword>
<dbReference type="RefSeq" id="WP_220699490.1">
    <property type="nucleotide sequence ID" value="NZ_MBTA01000028.1"/>
</dbReference>
<evidence type="ECO:0000256" key="4">
    <source>
        <dbReference type="ARBA" id="ARBA00022801"/>
    </source>
</evidence>
<accession>A0A419S2S5</accession>
<dbReference type="SUPFAM" id="SSF49785">
    <property type="entry name" value="Galactose-binding domain-like"/>
    <property type="match status" value="1"/>
</dbReference>
<feature type="active site" description="Proton acceptor" evidence="7">
    <location>
        <position position="35"/>
    </location>
</feature>
<evidence type="ECO:0000313" key="13">
    <source>
        <dbReference type="Proteomes" id="UP000283433"/>
    </source>
</evidence>
<dbReference type="EMBL" id="MBTA01000028">
    <property type="protein sequence ID" value="RKD13295.1"/>
    <property type="molecule type" value="Genomic_DNA"/>
</dbReference>
<evidence type="ECO:0000256" key="1">
    <source>
        <dbReference type="ARBA" id="ARBA00009865"/>
    </source>
</evidence>
<dbReference type="InterPro" id="IPR005084">
    <property type="entry name" value="CBM6"/>
</dbReference>
<dbReference type="InterPro" id="IPR052176">
    <property type="entry name" value="Glycosyl_Hydrlase_43_Enz"/>
</dbReference>
<dbReference type="Pfam" id="PF04616">
    <property type="entry name" value="Glyco_hydro_43"/>
    <property type="match status" value="1"/>
</dbReference>
<keyword evidence="3 10" id="KW-0732">Signal</keyword>
<dbReference type="Pfam" id="PF03422">
    <property type="entry name" value="CBM_6"/>
    <property type="match status" value="1"/>
</dbReference>
<gene>
    <name evidence="12" type="ORF">BCY91_10825</name>
</gene>
<keyword evidence="4 9" id="KW-0378">Hydrolase</keyword>
<dbReference type="InterPro" id="IPR006584">
    <property type="entry name" value="Cellulose-bd_IV"/>
</dbReference>
<dbReference type="Proteomes" id="UP000283433">
    <property type="component" value="Unassembled WGS sequence"/>
</dbReference>
<dbReference type="InterPro" id="IPR023296">
    <property type="entry name" value="Glyco_hydro_beta-prop_sf"/>
</dbReference>
<keyword evidence="5" id="KW-0119">Carbohydrate metabolism</keyword>
<reference evidence="12 13" key="1">
    <citation type="submission" date="2016-07" db="EMBL/GenBank/DDBJ databases">
        <title>Genome of Pelobium manganitolerans.</title>
        <authorList>
            <person name="Wu S."/>
            <person name="Wang G."/>
        </authorList>
    </citation>
    <scope>NUCLEOTIDE SEQUENCE [LARGE SCALE GENOMIC DNA]</scope>
    <source>
        <strain evidence="12 13">YS-25</strain>
    </source>
</reference>
<feature type="chain" id="PRO_5019251661" evidence="10">
    <location>
        <begin position="24"/>
        <end position="454"/>
    </location>
</feature>
<feature type="signal peptide" evidence="10">
    <location>
        <begin position="1"/>
        <end position="23"/>
    </location>
</feature>
<dbReference type="AlphaFoldDB" id="A0A419S2S5"/>
<feature type="site" description="Important for catalytic activity, responsible for pKa modulation of the active site Glu and correct orientation of both the proton donor and substrate" evidence="8">
    <location>
        <position position="161"/>
    </location>
</feature>
<feature type="active site" description="Proton donor" evidence="7">
    <location>
        <position position="214"/>
    </location>
</feature>
<feature type="domain" description="CBM6" evidence="11">
    <location>
        <begin position="328"/>
        <end position="453"/>
    </location>
</feature>
<dbReference type="GO" id="GO:0004553">
    <property type="term" value="F:hydrolase activity, hydrolyzing O-glycosyl compounds"/>
    <property type="evidence" value="ECO:0007669"/>
    <property type="project" value="InterPro"/>
</dbReference>
<comment type="similarity">
    <text evidence="1 9">Belongs to the glycosyl hydrolase 43 family.</text>
</comment>
<sequence length="454" mass="51208">MSKFFFKPTFIFFMLITAVSANAQNPIVQTLYTADPAPMVFNDTLFIYTSHDEDDAPSNGYLMRDYRLFTTTDMVNFTDHGSPLRTGDITWSVMDASAAQCIEKDGKFYWYFSSMNKDVPGVSVGVAVANTPYGPFKDALGKALVTNNMTNYAKHSWDDLDPSVFIDDDGQAYLFWGNGACYWAKLNQDMISLDGEIQHLDIKDLKAFAGRFTEAPWIYKRNKLYYLVYAAQFPENISYSTAKKITGPWKAGGVVMPTQKGSNTNHAGIIDYKGNSYFFYHNDALPGGHSYNRSIAVEQFEYKKDGSLPTLNMTDGIVKAVGTLDPYKRVEAETIAFSKGVKAEENKARGVFITAIHNGDYIKLRDVNFGNQSPQQFSATVSSRYNGGTIEIYADELKGKPIGTLKVPYTGEWENWKEITTPVEAITGVHDIYFVFRGKEPQLLFNFDYWRFLK</sequence>
<evidence type="ECO:0000256" key="7">
    <source>
        <dbReference type="PIRSR" id="PIRSR606710-1"/>
    </source>
</evidence>
<dbReference type="SMART" id="SM00606">
    <property type="entry name" value="CBD_IV"/>
    <property type="match status" value="1"/>
</dbReference>
<protein>
    <submittedName>
        <fullName evidence="12">Carbohydrate-binding protein</fullName>
    </submittedName>
</protein>
<name>A0A419S2S5_9SPHI</name>
<dbReference type="InterPro" id="IPR006710">
    <property type="entry name" value="Glyco_hydro_43"/>
</dbReference>
<dbReference type="PANTHER" id="PTHR43772">
    <property type="entry name" value="ENDO-1,4-BETA-XYLANASE"/>
    <property type="match status" value="1"/>
</dbReference>
<evidence type="ECO:0000256" key="10">
    <source>
        <dbReference type="SAM" id="SignalP"/>
    </source>
</evidence>
<dbReference type="GO" id="GO:0030246">
    <property type="term" value="F:carbohydrate binding"/>
    <property type="evidence" value="ECO:0007669"/>
    <property type="project" value="InterPro"/>
</dbReference>
<dbReference type="Gene3D" id="2.115.10.20">
    <property type="entry name" value="Glycosyl hydrolase domain, family 43"/>
    <property type="match status" value="1"/>
</dbReference>
<keyword evidence="6 9" id="KW-0326">Glycosidase</keyword>
<dbReference type="PANTHER" id="PTHR43772:SF2">
    <property type="entry name" value="PUTATIVE (AFU_ORTHOLOGUE AFUA_2G04480)-RELATED"/>
    <property type="match status" value="1"/>
</dbReference>
<evidence type="ECO:0000256" key="8">
    <source>
        <dbReference type="PIRSR" id="PIRSR606710-2"/>
    </source>
</evidence>
<evidence type="ECO:0000256" key="5">
    <source>
        <dbReference type="ARBA" id="ARBA00023277"/>
    </source>
</evidence>
<dbReference type="CDD" id="cd04084">
    <property type="entry name" value="CBM6_xylanase-like"/>
    <property type="match status" value="1"/>
</dbReference>
<keyword evidence="13" id="KW-1185">Reference proteome</keyword>
<evidence type="ECO:0000256" key="2">
    <source>
        <dbReference type="ARBA" id="ARBA00022651"/>
    </source>
</evidence>
<dbReference type="GO" id="GO:0045493">
    <property type="term" value="P:xylan catabolic process"/>
    <property type="evidence" value="ECO:0007669"/>
    <property type="project" value="UniProtKB-KW"/>
</dbReference>
<dbReference type="InterPro" id="IPR008979">
    <property type="entry name" value="Galactose-bd-like_sf"/>
</dbReference>
<dbReference type="PROSITE" id="PS51175">
    <property type="entry name" value="CBM6"/>
    <property type="match status" value="1"/>
</dbReference>
<dbReference type="SUPFAM" id="SSF75005">
    <property type="entry name" value="Arabinanase/levansucrase/invertase"/>
    <property type="match status" value="1"/>
</dbReference>
<dbReference type="CDD" id="cd18618">
    <property type="entry name" value="GH43_Xsa43E-like"/>
    <property type="match status" value="1"/>
</dbReference>
<dbReference type="Gene3D" id="2.60.120.260">
    <property type="entry name" value="Galactose-binding domain-like"/>
    <property type="match status" value="1"/>
</dbReference>
<organism evidence="12 13">
    <name type="scientific">Pelobium manganitolerans</name>
    <dbReference type="NCBI Taxonomy" id="1842495"/>
    <lineage>
        <taxon>Bacteria</taxon>
        <taxon>Pseudomonadati</taxon>
        <taxon>Bacteroidota</taxon>
        <taxon>Sphingobacteriia</taxon>
        <taxon>Sphingobacteriales</taxon>
        <taxon>Sphingobacteriaceae</taxon>
        <taxon>Pelobium</taxon>
    </lineage>
</organism>
<evidence type="ECO:0000313" key="12">
    <source>
        <dbReference type="EMBL" id="RKD13295.1"/>
    </source>
</evidence>
<keyword evidence="2" id="KW-0624">Polysaccharide degradation</keyword>
<evidence type="ECO:0000256" key="3">
    <source>
        <dbReference type="ARBA" id="ARBA00022729"/>
    </source>
</evidence>
<comment type="caution">
    <text evidence="12">The sequence shown here is derived from an EMBL/GenBank/DDBJ whole genome shotgun (WGS) entry which is preliminary data.</text>
</comment>
<proteinExistence type="inferred from homology"/>
<evidence type="ECO:0000256" key="6">
    <source>
        <dbReference type="ARBA" id="ARBA00023295"/>
    </source>
</evidence>
<evidence type="ECO:0000259" key="11">
    <source>
        <dbReference type="PROSITE" id="PS51175"/>
    </source>
</evidence>